<dbReference type="AlphaFoldDB" id="A0AAE0JC39"/>
<accession>A0AAE0JC39</accession>
<feature type="non-terminal residue" evidence="1">
    <location>
        <position position="1"/>
    </location>
</feature>
<dbReference type="GeneID" id="87864086"/>
<gene>
    <name evidence="1" type="ORF">B0H65DRAFT_467937</name>
</gene>
<evidence type="ECO:0000313" key="2">
    <source>
        <dbReference type="Proteomes" id="UP001278500"/>
    </source>
</evidence>
<evidence type="ECO:0000313" key="1">
    <source>
        <dbReference type="EMBL" id="KAK3342330.1"/>
    </source>
</evidence>
<dbReference type="EMBL" id="JAUEPP010000005">
    <property type="protein sequence ID" value="KAK3342330.1"/>
    <property type="molecule type" value="Genomic_DNA"/>
</dbReference>
<keyword evidence="2" id="KW-1185">Reference proteome</keyword>
<comment type="caution">
    <text evidence="1">The sequence shown here is derived from an EMBL/GenBank/DDBJ whole genome shotgun (WGS) entry which is preliminary data.</text>
</comment>
<name>A0AAE0JC39_9PEZI</name>
<protein>
    <submittedName>
        <fullName evidence="1">Uncharacterized protein</fullName>
    </submittedName>
</protein>
<sequence>MELQKPPLPPIVLDVEERKRRAFADVDEFTVTIHERSLYKKTKAQRDRAWYLWNRFVTDVLQLTPKEADKVWFGV</sequence>
<reference evidence="1" key="1">
    <citation type="journal article" date="2023" name="Mol. Phylogenet. Evol.">
        <title>Genome-scale phylogeny and comparative genomics of the fungal order Sordariales.</title>
        <authorList>
            <person name="Hensen N."/>
            <person name="Bonometti L."/>
            <person name="Westerberg I."/>
            <person name="Brannstrom I.O."/>
            <person name="Guillou S."/>
            <person name="Cros-Aarteil S."/>
            <person name="Calhoun S."/>
            <person name="Haridas S."/>
            <person name="Kuo A."/>
            <person name="Mondo S."/>
            <person name="Pangilinan J."/>
            <person name="Riley R."/>
            <person name="LaButti K."/>
            <person name="Andreopoulos B."/>
            <person name="Lipzen A."/>
            <person name="Chen C."/>
            <person name="Yan M."/>
            <person name="Daum C."/>
            <person name="Ng V."/>
            <person name="Clum A."/>
            <person name="Steindorff A."/>
            <person name="Ohm R.A."/>
            <person name="Martin F."/>
            <person name="Silar P."/>
            <person name="Natvig D.O."/>
            <person name="Lalanne C."/>
            <person name="Gautier V."/>
            <person name="Ament-Velasquez S.L."/>
            <person name="Kruys A."/>
            <person name="Hutchinson M.I."/>
            <person name="Powell A.J."/>
            <person name="Barry K."/>
            <person name="Miller A.N."/>
            <person name="Grigoriev I.V."/>
            <person name="Debuchy R."/>
            <person name="Gladieux P."/>
            <person name="Hiltunen Thoren M."/>
            <person name="Johannesson H."/>
        </authorList>
    </citation>
    <scope>NUCLEOTIDE SEQUENCE</scope>
    <source>
        <strain evidence="1">CBS 560.94</strain>
    </source>
</reference>
<organism evidence="1 2">
    <name type="scientific">Neurospora tetraspora</name>
    <dbReference type="NCBI Taxonomy" id="94610"/>
    <lineage>
        <taxon>Eukaryota</taxon>
        <taxon>Fungi</taxon>
        <taxon>Dikarya</taxon>
        <taxon>Ascomycota</taxon>
        <taxon>Pezizomycotina</taxon>
        <taxon>Sordariomycetes</taxon>
        <taxon>Sordariomycetidae</taxon>
        <taxon>Sordariales</taxon>
        <taxon>Sordariaceae</taxon>
        <taxon>Neurospora</taxon>
    </lineage>
</organism>
<dbReference type="RefSeq" id="XP_062680123.1">
    <property type="nucleotide sequence ID" value="XM_062826932.1"/>
</dbReference>
<proteinExistence type="predicted"/>
<reference evidence="1" key="2">
    <citation type="submission" date="2023-06" db="EMBL/GenBank/DDBJ databases">
        <authorList>
            <consortium name="Lawrence Berkeley National Laboratory"/>
            <person name="Haridas S."/>
            <person name="Hensen N."/>
            <person name="Bonometti L."/>
            <person name="Westerberg I."/>
            <person name="Brannstrom I.O."/>
            <person name="Guillou S."/>
            <person name="Cros-Aarteil S."/>
            <person name="Calhoun S."/>
            <person name="Kuo A."/>
            <person name="Mondo S."/>
            <person name="Pangilinan J."/>
            <person name="Riley R."/>
            <person name="Labutti K."/>
            <person name="Andreopoulos B."/>
            <person name="Lipzen A."/>
            <person name="Chen C."/>
            <person name="Yanf M."/>
            <person name="Daum C."/>
            <person name="Ng V."/>
            <person name="Clum A."/>
            <person name="Steindorff A."/>
            <person name="Ohm R."/>
            <person name="Martin F."/>
            <person name="Silar P."/>
            <person name="Natvig D."/>
            <person name="Lalanne C."/>
            <person name="Gautier V."/>
            <person name="Ament-Velasquez S.L."/>
            <person name="Kruys A."/>
            <person name="Hutchinson M.I."/>
            <person name="Powell A.J."/>
            <person name="Barry K."/>
            <person name="Miller A.N."/>
            <person name="Grigoriev I.V."/>
            <person name="Debuchy R."/>
            <person name="Gladieux P."/>
            <person name="Thoren M.H."/>
            <person name="Johannesson H."/>
        </authorList>
    </citation>
    <scope>NUCLEOTIDE SEQUENCE</scope>
    <source>
        <strain evidence="1">CBS 560.94</strain>
    </source>
</reference>
<dbReference type="Proteomes" id="UP001278500">
    <property type="component" value="Unassembled WGS sequence"/>
</dbReference>